<feature type="transmembrane region" description="Helical" evidence="6">
    <location>
        <begin position="108"/>
        <end position="129"/>
    </location>
</feature>
<dbReference type="InterPro" id="IPR002645">
    <property type="entry name" value="STAS_dom"/>
</dbReference>
<feature type="transmembrane region" description="Helical" evidence="6">
    <location>
        <begin position="285"/>
        <end position="308"/>
    </location>
</feature>
<dbReference type="InterPro" id="IPR001902">
    <property type="entry name" value="SLC26A/SulP_fam"/>
</dbReference>
<evidence type="ECO:0000256" key="2">
    <source>
        <dbReference type="ARBA" id="ARBA00022692"/>
    </source>
</evidence>
<evidence type="ECO:0000313" key="8">
    <source>
        <dbReference type="EMBL" id="RMR04057.1"/>
    </source>
</evidence>
<evidence type="ECO:0000313" key="9">
    <source>
        <dbReference type="Proteomes" id="UP000276615"/>
    </source>
</evidence>
<evidence type="ECO:0000256" key="3">
    <source>
        <dbReference type="ARBA" id="ARBA00022989"/>
    </source>
</evidence>
<protein>
    <submittedName>
        <fullName evidence="8">Sulfate transporter protein</fullName>
    </submittedName>
</protein>
<feature type="transmembrane region" description="Helical" evidence="6">
    <location>
        <begin position="60"/>
        <end position="81"/>
    </location>
</feature>
<sequence length="554" mass="60109">MYRPFREQARSHDTCDSSGRSASSIFSSPEGPMRWLNRHKILPFLAWLPQQSRASVGRDALVGLSGAILALPQSIAYALIAGLPPEYGLYAAIVPVLIACLWGSSWHLICGPTAAISIVLYASVSPLAVPASQDYIMLILLLTFIAGVFQLLLGMMRFGALVNFVSHSVVLGFTLGAAVVIALGQMPNLLGIDLPSQTTALKSLSAVLEHRGELDKSSLMLGLLTLALGIVLKSWVPRWPTLLIALVSSSLLVWLWPAMFGHVRVVSAFVGHLPPFSPLPLDLELILKLLPTAVAVGMLGLVNSLSIARSLSARSQQMLNANQEVRAQGLSNMVGSLFSGYLSAGSFTRAALSYEAGARSPLAGVFSALWVALFAVAGASLISHIPIPAMAASILLICWGLVDRRGIRALFRVSRAEFFVMALTCLATLLLELQTAIYAGVLASLFFYLKRTSQPRVQQWREGDEDVLRVGGSIFFGASHYLQTRLQRTEGPRVVIDAQQINFIDYSGVEMLHQEARRLGRQGRVLVLRNARPQVIEELHKLEGPERCPIVFEG</sequence>
<evidence type="ECO:0000259" key="7">
    <source>
        <dbReference type="PROSITE" id="PS50801"/>
    </source>
</evidence>
<dbReference type="InterPro" id="IPR011547">
    <property type="entry name" value="SLC26A/SulP_dom"/>
</dbReference>
<dbReference type="GO" id="GO:0055085">
    <property type="term" value="P:transmembrane transport"/>
    <property type="evidence" value="ECO:0007669"/>
    <property type="project" value="InterPro"/>
</dbReference>
<dbReference type="InterPro" id="IPR036513">
    <property type="entry name" value="STAS_dom_sf"/>
</dbReference>
<reference evidence="8 9" key="1">
    <citation type="submission" date="2018-08" db="EMBL/GenBank/DDBJ databases">
        <title>Recombination of ecologically and evolutionarily significant loci maintains genetic cohesion in the Pseudomonas syringae species complex.</title>
        <authorList>
            <person name="Dillon M."/>
            <person name="Thakur S."/>
            <person name="Almeida R.N.D."/>
            <person name="Weir B.S."/>
            <person name="Guttman D.S."/>
        </authorList>
    </citation>
    <scope>NUCLEOTIDE SEQUENCE [LARGE SCALE GENOMIC DNA]</scope>
    <source>
        <strain evidence="8 9">ICMP 8670</strain>
    </source>
</reference>
<accession>A0A3M4RN24</accession>
<feature type="compositionally biased region" description="Low complexity" evidence="5">
    <location>
        <begin position="17"/>
        <end position="27"/>
    </location>
</feature>
<dbReference type="CDD" id="cd07042">
    <property type="entry name" value="STAS_SulP_like_sulfate_transporter"/>
    <property type="match status" value="1"/>
</dbReference>
<dbReference type="AlphaFoldDB" id="A0A3M4RN24"/>
<dbReference type="Pfam" id="PF01740">
    <property type="entry name" value="STAS"/>
    <property type="match status" value="1"/>
</dbReference>
<feature type="transmembrane region" description="Helical" evidence="6">
    <location>
        <begin position="160"/>
        <end position="184"/>
    </location>
</feature>
<dbReference type="PROSITE" id="PS50801">
    <property type="entry name" value="STAS"/>
    <property type="match status" value="1"/>
</dbReference>
<keyword evidence="4 6" id="KW-0472">Membrane</keyword>
<name>A0A3M4RN24_9PSED</name>
<feature type="transmembrane region" description="Helical" evidence="6">
    <location>
        <begin position="368"/>
        <end position="397"/>
    </location>
</feature>
<dbReference type="EMBL" id="RBRQ01000279">
    <property type="protein sequence ID" value="RMR04057.1"/>
    <property type="molecule type" value="Genomic_DNA"/>
</dbReference>
<evidence type="ECO:0000256" key="1">
    <source>
        <dbReference type="ARBA" id="ARBA00004141"/>
    </source>
</evidence>
<feature type="transmembrane region" description="Helical" evidence="6">
    <location>
        <begin position="135"/>
        <end position="153"/>
    </location>
</feature>
<feature type="region of interest" description="Disordered" evidence="5">
    <location>
        <begin position="1"/>
        <end position="27"/>
    </location>
</feature>
<comment type="caution">
    <text evidence="8">The sequence shown here is derived from an EMBL/GenBank/DDBJ whole genome shotgun (WGS) entry which is preliminary data.</text>
</comment>
<comment type="subcellular location">
    <subcellularLocation>
        <location evidence="1">Membrane</location>
        <topology evidence="1">Multi-pass membrane protein</topology>
    </subcellularLocation>
</comment>
<dbReference type="Proteomes" id="UP000276615">
    <property type="component" value="Unassembled WGS sequence"/>
</dbReference>
<feature type="transmembrane region" description="Helical" evidence="6">
    <location>
        <begin position="243"/>
        <end position="265"/>
    </location>
</feature>
<dbReference type="Gene3D" id="3.30.750.24">
    <property type="entry name" value="STAS domain"/>
    <property type="match status" value="1"/>
</dbReference>
<gene>
    <name evidence="8" type="ORF">ALP92_04399</name>
</gene>
<feature type="transmembrane region" description="Helical" evidence="6">
    <location>
        <begin position="87"/>
        <end position="103"/>
    </location>
</feature>
<proteinExistence type="predicted"/>
<dbReference type="SUPFAM" id="SSF52091">
    <property type="entry name" value="SpoIIaa-like"/>
    <property type="match status" value="1"/>
</dbReference>
<dbReference type="GO" id="GO:0016020">
    <property type="term" value="C:membrane"/>
    <property type="evidence" value="ECO:0007669"/>
    <property type="project" value="UniProtKB-SubCell"/>
</dbReference>
<feature type="compositionally biased region" description="Basic and acidic residues" evidence="5">
    <location>
        <begin position="1"/>
        <end position="15"/>
    </location>
</feature>
<feature type="transmembrane region" description="Helical" evidence="6">
    <location>
        <begin position="218"/>
        <end position="236"/>
    </location>
</feature>
<dbReference type="Pfam" id="PF00916">
    <property type="entry name" value="Sulfate_transp"/>
    <property type="match status" value="1"/>
</dbReference>
<feature type="transmembrane region" description="Helical" evidence="6">
    <location>
        <begin position="329"/>
        <end position="348"/>
    </location>
</feature>
<evidence type="ECO:0000256" key="6">
    <source>
        <dbReference type="SAM" id="Phobius"/>
    </source>
</evidence>
<evidence type="ECO:0000256" key="4">
    <source>
        <dbReference type="ARBA" id="ARBA00023136"/>
    </source>
</evidence>
<dbReference type="PANTHER" id="PTHR11814">
    <property type="entry name" value="SULFATE TRANSPORTER"/>
    <property type="match status" value="1"/>
</dbReference>
<feature type="domain" description="STAS" evidence="7">
    <location>
        <begin position="467"/>
        <end position="539"/>
    </location>
</feature>
<organism evidence="8 9">
    <name type="scientific">Pseudomonas syringae pv. primulae</name>
    <dbReference type="NCBI Taxonomy" id="251707"/>
    <lineage>
        <taxon>Bacteria</taxon>
        <taxon>Pseudomonadati</taxon>
        <taxon>Pseudomonadota</taxon>
        <taxon>Gammaproteobacteria</taxon>
        <taxon>Pseudomonadales</taxon>
        <taxon>Pseudomonadaceae</taxon>
        <taxon>Pseudomonas</taxon>
    </lineage>
</organism>
<keyword evidence="3 6" id="KW-1133">Transmembrane helix</keyword>
<feature type="transmembrane region" description="Helical" evidence="6">
    <location>
        <begin position="418"/>
        <end position="449"/>
    </location>
</feature>
<evidence type="ECO:0000256" key="5">
    <source>
        <dbReference type="SAM" id="MobiDB-lite"/>
    </source>
</evidence>
<keyword evidence="2 6" id="KW-0812">Transmembrane</keyword>